<dbReference type="InterPro" id="IPR035901">
    <property type="entry name" value="GIY-YIG_endonuc_sf"/>
</dbReference>
<evidence type="ECO:0000256" key="1">
    <source>
        <dbReference type="ARBA" id="ARBA00007435"/>
    </source>
</evidence>
<dbReference type="PROSITE" id="PS50164">
    <property type="entry name" value="GIY_YIG"/>
    <property type="match status" value="1"/>
</dbReference>
<dbReference type="PANTHER" id="PTHR34477">
    <property type="entry name" value="UPF0213 PROTEIN YHBQ"/>
    <property type="match status" value="1"/>
</dbReference>
<sequence length="96" mass="11032">MTGYMYILECADGSFYVGSTQNVESRLEQHNSGQGSRYTRCRLPVRLVYQHECPTIAEAYALEKRVQNWSRGKRKALIAGDYELLQQLSRNRQDGA</sequence>
<dbReference type="InterPro" id="IPR000305">
    <property type="entry name" value="GIY-YIG_endonuc"/>
</dbReference>
<dbReference type="CDD" id="cd10456">
    <property type="entry name" value="GIY-YIG_UPF0213"/>
    <property type="match status" value="1"/>
</dbReference>
<comment type="similarity">
    <text evidence="1">Belongs to the UPF0213 family.</text>
</comment>
<evidence type="ECO:0000313" key="3">
    <source>
        <dbReference type="EMBL" id="KNA90904.1"/>
    </source>
</evidence>
<organism evidence="3 4">
    <name type="scientific">Gordonia jacobaea</name>
    <dbReference type="NCBI Taxonomy" id="122202"/>
    <lineage>
        <taxon>Bacteria</taxon>
        <taxon>Bacillati</taxon>
        <taxon>Actinomycetota</taxon>
        <taxon>Actinomycetes</taxon>
        <taxon>Mycobacteriales</taxon>
        <taxon>Gordoniaceae</taxon>
        <taxon>Gordonia</taxon>
    </lineage>
</organism>
<dbReference type="Proteomes" id="UP000037247">
    <property type="component" value="Unassembled WGS sequence"/>
</dbReference>
<keyword evidence="4" id="KW-1185">Reference proteome</keyword>
<dbReference type="InterPro" id="IPR050190">
    <property type="entry name" value="UPF0213_domain"/>
</dbReference>
<gene>
    <name evidence="3" type="ORF">ABW18_11215</name>
</gene>
<dbReference type="SUPFAM" id="SSF82771">
    <property type="entry name" value="GIY-YIG endonuclease"/>
    <property type="match status" value="1"/>
</dbReference>
<dbReference type="PANTHER" id="PTHR34477:SF1">
    <property type="entry name" value="UPF0213 PROTEIN YHBQ"/>
    <property type="match status" value="1"/>
</dbReference>
<dbReference type="Gene3D" id="3.40.1440.10">
    <property type="entry name" value="GIY-YIG endonuclease"/>
    <property type="match status" value="1"/>
</dbReference>
<dbReference type="EMBL" id="LDTZ01000017">
    <property type="protein sequence ID" value="KNA90904.1"/>
    <property type="molecule type" value="Genomic_DNA"/>
</dbReference>
<dbReference type="Pfam" id="PF01541">
    <property type="entry name" value="GIY-YIG"/>
    <property type="match status" value="1"/>
</dbReference>
<evidence type="ECO:0000259" key="2">
    <source>
        <dbReference type="PROSITE" id="PS50164"/>
    </source>
</evidence>
<comment type="caution">
    <text evidence="3">The sequence shown here is derived from an EMBL/GenBank/DDBJ whole genome shotgun (WGS) entry which is preliminary data.</text>
</comment>
<dbReference type="RefSeq" id="WP_049699084.1">
    <property type="nucleotide sequence ID" value="NZ_LDTZ01000017.1"/>
</dbReference>
<evidence type="ECO:0000313" key="4">
    <source>
        <dbReference type="Proteomes" id="UP000037247"/>
    </source>
</evidence>
<accession>A0ABR5IB26</accession>
<protein>
    <submittedName>
        <fullName evidence="3">Excinuclease ABC subunit C</fullName>
    </submittedName>
</protein>
<name>A0ABR5IB26_9ACTN</name>
<proteinExistence type="inferred from homology"/>
<reference evidence="3 4" key="1">
    <citation type="submission" date="2015-05" db="EMBL/GenBank/DDBJ databases">
        <title>Draft genome sequence of the bacterium Gordonia jacobaea a new member of the Gordonia genus.</title>
        <authorList>
            <person name="Jimenez-Galisteo G."/>
            <person name="Dominguez A."/>
            <person name="Munoz E."/>
            <person name="Vinas M."/>
        </authorList>
    </citation>
    <scope>NUCLEOTIDE SEQUENCE [LARGE SCALE GENOMIC DNA]</scope>
    <source>
        <strain evidence="4">mv1</strain>
    </source>
</reference>
<feature type="domain" description="GIY-YIG" evidence="2">
    <location>
        <begin position="1"/>
        <end position="77"/>
    </location>
</feature>